<keyword evidence="1" id="KW-0472">Membrane</keyword>
<name>A5W8C5_PSEP1</name>
<evidence type="ECO:0000259" key="2">
    <source>
        <dbReference type="Pfam" id="PF01578"/>
    </source>
</evidence>
<feature type="transmembrane region" description="Helical" evidence="1">
    <location>
        <begin position="82"/>
        <end position="102"/>
    </location>
</feature>
<feature type="domain" description="Cytochrome c assembly protein" evidence="2">
    <location>
        <begin position="54"/>
        <end position="280"/>
    </location>
</feature>
<dbReference type="PANTHER" id="PTHR38034">
    <property type="entry name" value="INNER MEMBRANE PROTEIN YPJD"/>
    <property type="match status" value="1"/>
</dbReference>
<dbReference type="InterPro" id="IPR052372">
    <property type="entry name" value="YpjD/HemX"/>
</dbReference>
<protein>
    <submittedName>
        <fullName evidence="3">Cytochrome c assembly protein</fullName>
    </submittedName>
</protein>
<feature type="transmembrane region" description="Helical" evidence="1">
    <location>
        <begin position="228"/>
        <end position="244"/>
    </location>
</feature>
<dbReference type="GO" id="GO:0005886">
    <property type="term" value="C:plasma membrane"/>
    <property type="evidence" value="ECO:0007669"/>
    <property type="project" value="TreeGrafter"/>
</dbReference>
<dbReference type="EMBL" id="CP000712">
    <property type="protein sequence ID" value="ABQ80385.1"/>
    <property type="molecule type" value="Genomic_DNA"/>
</dbReference>
<feature type="transmembrane region" description="Helical" evidence="1">
    <location>
        <begin position="20"/>
        <end position="40"/>
    </location>
</feature>
<keyword evidence="1" id="KW-0812">Transmembrane</keyword>
<dbReference type="AlphaFoldDB" id="A5W8C5"/>
<accession>A5W8C5</accession>
<proteinExistence type="predicted"/>
<feature type="transmembrane region" description="Helical" evidence="1">
    <location>
        <begin position="140"/>
        <end position="167"/>
    </location>
</feature>
<dbReference type="HOGENOM" id="CLU_049710_1_0_6"/>
<reference evidence="3" key="1">
    <citation type="submission" date="2007-05" db="EMBL/GenBank/DDBJ databases">
        <title>Complete sequence of Pseudomonas putida F1.</title>
        <authorList>
            <consortium name="US DOE Joint Genome Institute"/>
            <person name="Copeland A."/>
            <person name="Lucas S."/>
            <person name="Lapidus A."/>
            <person name="Barry K."/>
            <person name="Detter J.C."/>
            <person name="Glavina del Rio T."/>
            <person name="Hammon N."/>
            <person name="Israni S."/>
            <person name="Dalin E."/>
            <person name="Tice H."/>
            <person name="Pitluck S."/>
            <person name="Chain P."/>
            <person name="Malfatti S."/>
            <person name="Shin M."/>
            <person name="Vergez L."/>
            <person name="Schmutz J."/>
            <person name="Larimer F."/>
            <person name="Land M."/>
            <person name="Hauser L."/>
            <person name="Kyrpides N."/>
            <person name="Lykidis A."/>
            <person name="Parales R."/>
            <person name="Richardson P."/>
        </authorList>
    </citation>
    <scope>NUCLEOTIDE SEQUENCE [LARGE SCALE GENOMIC DNA]</scope>
    <source>
        <strain evidence="3">F1</strain>
    </source>
</reference>
<dbReference type="Pfam" id="PF01578">
    <property type="entry name" value="Cytochrom_C_asm"/>
    <property type="match status" value="1"/>
</dbReference>
<dbReference type="InterPro" id="IPR002541">
    <property type="entry name" value="Cyt_c_assembly"/>
</dbReference>
<dbReference type="KEGG" id="ppf:Pput_4261"/>
<dbReference type="PANTHER" id="PTHR38034:SF1">
    <property type="entry name" value="INNER MEMBRANE PROTEIN YPJD"/>
    <property type="match status" value="1"/>
</dbReference>
<gene>
    <name evidence="3" type="ordered locus">Pput_4261</name>
</gene>
<keyword evidence="1" id="KW-1133">Transmembrane helix</keyword>
<dbReference type="eggNOG" id="COG4137">
    <property type="taxonomic scope" value="Bacteria"/>
</dbReference>
<sequence length="283" mass="30829">MPNSVSLKARQPGLMVSSPSLIPNLIAAGLYIAAAIYQGSHLAQGRKADKRLLGLLGAFAVLAQAGALFFQLITPLGLSLDFFSAASLIAVAVITLTLLACLRIPVENLLVLLFPLGAVTALLAQFAPPGTVPLINEEPGILAHILLSILAYGLFTIAVFQSLLLLLQDRQLKNKHPSGLIRNFPPLQTMESLLFGFLWAGWCLLSLSLISGWLFLDNLFAQHLAHKTLLACVAWVVFSVLLWGRTRLGWRGHMAIRWTLAGFCLLMLAYFGSKLVREFILHI</sequence>
<evidence type="ECO:0000313" key="3">
    <source>
        <dbReference type="EMBL" id="ABQ80385.1"/>
    </source>
</evidence>
<organism evidence="3">
    <name type="scientific">Pseudomonas putida (strain ATCC 700007 / DSM 6899 / JCM 31910 / BCRC 17059 / LMG 24140 / F1)</name>
    <dbReference type="NCBI Taxonomy" id="351746"/>
    <lineage>
        <taxon>Bacteria</taxon>
        <taxon>Pseudomonadati</taxon>
        <taxon>Pseudomonadota</taxon>
        <taxon>Gammaproteobacteria</taxon>
        <taxon>Pseudomonadales</taxon>
        <taxon>Pseudomonadaceae</taxon>
        <taxon>Pseudomonas</taxon>
    </lineage>
</organism>
<feature type="transmembrane region" description="Helical" evidence="1">
    <location>
        <begin position="256"/>
        <end position="273"/>
    </location>
</feature>
<dbReference type="GO" id="GO:0020037">
    <property type="term" value="F:heme binding"/>
    <property type="evidence" value="ECO:0007669"/>
    <property type="project" value="InterPro"/>
</dbReference>
<feature type="transmembrane region" description="Helical" evidence="1">
    <location>
        <begin position="109"/>
        <end position="128"/>
    </location>
</feature>
<feature type="transmembrane region" description="Helical" evidence="1">
    <location>
        <begin position="192"/>
        <end position="216"/>
    </location>
</feature>
<dbReference type="GO" id="GO:0017004">
    <property type="term" value="P:cytochrome complex assembly"/>
    <property type="evidence" value="ECO:0007669"/>
    <property type="project" value="InterPro"/>
</dbReference>
<evidence type="ECO:0000256" key="1">
    <source>
        <dbReference type="SAM" id="Phobius"/>
    </source>
</evidence>
<feature type="transmembrane region" description="Helical" evidence="1">
    <location>
        <begin position="52"/>
        <end position="70"/>
    </location>
</feature>